<dbReference type="InterPro" id="IPR013833">
    <property type="entry name" value="Cyt_c_oxidase_su3_a-hlx"/>
</dbReference>
<dbReference type="GO" id="GO:0005886">
    <property type="term" value="C:plasma membrane"/>
    <property type="evidence" value="ECO:0007669"/>
    <property type="project" value="UniProtKB-SubCell"/>
</dbReference>
<evidence type="ECO:0000256" key="7">
    <source>
        <dbReference type="SAM" id="Phobius"/>
    </source>
</evidence>
<keyword evidence="9" id="KW-0560">Oxidoreductase</keyword>
<feature type="domain" description="Heme-copper oxidase subunit III family profile" evidence="8">
    <location>
        <begin position="20"/>
        <end position="214"/>
    </location>
</feature>
<sequence>MSDHVAHHFDSAEQQFDAARLGMWLFLATEIMFFGGMFAGYTVYRFLYPAAFVEGSSHLHLVLGTVNTAVLLLSSLTLALAVRSAQVNQPQGTVRLLLATLLFGVVFLGIKAYEYSEKFAAHHVPGKYFVLGETHNPDVVPGHVELFYSFYFAMTGCHALHMIIGIVMVSIVAVKAWQGSYSAEYYTPLEMTGLYWHFVDIVWVFLFPLLYLIG</sequence>
<evidence type="ECO:0000313" key="9">
    <source>
        <dbReference type="EMBL" id="QDU98100.1"/>
    </source>
</evidence>
<keyword evidence="4 7" id="KW-1133">Transmembrane helix</keyword>
<feature type="transmembrane region" description="Helical" evidence="7">
    <location>
        <begin position="194"/>
        <end position="213"/>
    </location>
</feature>
<dbReference type="KEGG" id="lcre:Pla8534_59610"/>
<dbReference type="RefSeq" id="WP_145057071.1">
    <property type="nucleotide sequence ID" value="NZ_CP036433.1"/>
</dbReference>
<dbReference type="Proteomes" id="UP000317648">
    <property type="component" value="Chromosome"/>
</dbReference>
<reference evidence="9 10" key="1">
    <citation type="submission" date="2019-02" db="EMBL/GenBank/DDBJ databases">
        <title>Deep-cultivation of Planctomycetes and their phenomic and genomic characterization uncovers novel biology.</title>
        <authorList>
            <person name="Wiegand S."/>
            <person name="Jogler M."/>
            <person name="Boedeker C."/>
            <person name="Pinto D."/>
            <person name="Vollmers J."/>
            <person name="Rivas-Marin E."/>
            <person name="Kohn T."/>
            <person name="Peeters S.H."/>
            <person name="Heuer A."/>
            <person name="Rast P."/>
            <person name="Oberbeckmann S."/>
            <person name="Bunk B."/>
            <person name="Jeske O."/>
            <person name="Meyerdierks A."/>
            <person name="Storesund J.E."/>
            <person name="Kallscheuer N."/>
            <person name="Luecker S."/>
            <person name="Lage O.M."/>
            <person name="Pohl T."/>
            <person name="Merkel B.J."/>
            <person name="Hornburger P."/>
            <person name="Mueller R.-W."/>
            <person name="Bruemmer F."/>
            <person name="Labrenz M."/>
            <person name="Spormann A.M."/>
            <person name="Op den Camp H."/>
            <person name="Overmann J."/>
            <person name="Amann R."/>
            <person name="Jetten M.S.M."/>
            <person name="Mascher T."/>
            <person name="Medema M.H."/>
            <person name="Devos D.P."/>
            <person name="Kaster A.-K."/>
            <person name="Ovreas L."/>
            <person name="Rohde M."/>
            <person name="Galperin M.Y."/>
            <person name="Jogler C."/>
        </authorList>
    </citation>
    <scope>NUCLEOTIDE SEQUENCE [LARGE SCALE GENOMIC DNA]</scope>
    <source>
        <strain evidence="9 10">Pla85_3_4</strain>
    </source>
</reference>
<dbReference type="AlphaFoldDB" id="A0A518E1Y2"/>
<evidence type="ECO:0000256" key="5">
    <source>
        <dbReference type="ARBA" id="ARBA00023136"/>
    </source>
</evidence>
<keyword evidence="10" id="KW-1185">Reference proteome</keyword>
<evidence type="ECO:0000313" key="10">
    <source>
        <dbReference type="Proteomes" id="UP000317648"/>
    </source>
</evidence>
<dbReference type="InterPro" id="IPR000298">
    <property type="entry name" value="Cyt_c_oxidase-like_su3"/>
</dbReference>
<dbReference type="InterPro" id="IPR024791">
    <property type="entry name" value="Cyt_c/ubiquinol_Oxase_su3"/>
</dbReference>
<protein>
    <submittedName>
        <fullName evidence="9">Cytochrome c oxidase subunit 3</fullName>
        <ecNumber evidence="9">1.9.3.1</ecNumber>
    </submittedName>
</protein>
<comment type="similarity">
    <text evidence="2 6">Belongs to the cytochrome c oxidase subunit 3 family.</text>
</comment>
<keyword evidence="5 7" id="KW-0472">Membrane</keyword>
<dbReference type="InterPro" id="IPR035973">
    <property type="entry name" value="Cyt_c_oxidase_su3-like_sf"/>
</dbReference>
<dbReference type="GO" id="GO:0019646">
    <property type="term" value="P:aerobic electron transport chain"/>
    <property type="evidence" value="ECO:0007669"/>
    <property type="project" value="InterPro"/>
</dbReference>
<evidence type="ECO:0000259" key="8">
    <source>
        <dbReference type="PROSITE" id="PS50253"/>
    </source>
</evidence>
<proteinExistence type="inferred from homology"/>
<keyword evidence="3 6" id="KW-0812">Transmembrane</keyword>
<dbReference type="SUPFAM" id="SSF81452">
    <property type="entry name" value="Cytochrome c oxidase subunit III-like"/>
    <property type="match status" value="1"/>
</dbReference>
<accession>A0A518E1Y2</accession>
<comment type="subcellular location">
    <subcellularLocation>
        <location evidence="6">Cell membrane</location>
        <topology evidence="6">Multi-pass membrane protein</topology>
    </subcellularLocation>
    <subcellularLocation>
        <location evidence="1">Membrane</location>
        <topology evidence="1">Multi-pass membrane protein</topology>
    </subcellularLocation>
</comment>
<dbReference type="Pfam" id="PF00510">
    <property type="entry name" value="COX3"/>
    <property type="match status" value="1"/>
</dbReference>
<dbReference type="PANTHER" id="PTHR11403">
    <property type="entry name" value="CYTOCHROME C OXIDASE SUBUNIT III"/>
    <property type="match status" value="1"/>
</dbReference>
<feature type="transmembrane region" description="Helical" evidence="7">
    <location>
        <begin position="21"/>
        <end position="41"/>
    </location>
</feature>
<evidence type="ECO:0000256" key="4">
    <source>
        <dbReference type="ARBA" id="ARBA00022989"/>
    </source>
</evidence>
<dbReference type="PROSITE" id="PS50253">
    <property type="entry name" value="COX3"/>
    <property type="match status" value="1"/>
</dbReference>
<dbReference type="EC" id="1.9.3.1" evidence="9"/>
<evidence type="ECO:0000256" key="1">
    <source>
        <dbReference type="ARBA" id="ARBA00004141"/>
    </source>
</evidence>
<feature type="transmembrane region" description="Helical" evidence="7">
    <location>
        <begin position="61"/>
        <end position="82"/>
    </location>
</feature>
<evidence type="ECO:0000256" key="6">
    <source>
        <dbReference type="RuleBase" id="RU003376"/>
    </source>
</evidence>
<dbReference type="Gene3D" id="1.20.120.80">
    <property type="entry name" value="Cytochrome c oxidase, subunit III, four-helix bundle"/>
    <property type="match status" value="1"/>
</dbReference>
<name>A0A518E1Y2_9BACT</name>
<organism evidence="9 10">
    <name type="scientific">Lignipirellula cremea</name>
    <dbReference type="NCBI Taxonomy" id="2528010"/>
    <lineage>
        <taxon>Bacteria</taxon>
        <taxon>Pseudomonadati</taxon>
        <taxon>Planctomycetota</taxon>
        <taxon>Planctomycetia</taxon>
        <taxon>Pirellulales</taxon>
        <taxon>Pirellulaceae</taxon>
        <taxon>Lignipirellula</taxon>
    </lineage>
</organism>
<dbReference type="PANTHER" id="PTHR11403:SF6">
    <property type="entry name" value="NITRIC OXIDE REDUCTASE SUBUNIT E"/>
    <property type="match status" value="1"/>
</dbReference>
<evidence type="ECO:0000256" key="3">
    <source>
        <dbReference type="ARBA" id="ARBA00022692"/>
    </source>
</evidence>
<dbReference type="OrthoDB" id="9810850at2"/>
<dbReference type="EMBL" id="CP036433">
    <property type="protein sequence ID" value="QDU98100.1"/>
    <property type="molecule type" value="Genomic_DNA"/>
</dbReference>
<dbReference type="GO" id="GO:0016491">
    <property type="term" value="F:oxidoreductase activity"/>
    <property type="evidence" value="ECO:0007669"/>
    <property type="project" value="UniProtKB-KW"/>
</dbReference>
<dbReference type="CDD" id="cd02862">
    <property type="entry name" value="NorE_like"/>
    <property type="match status" value="1"/>
</dbReference>
<feature type="transmembrane region" description="Helical" evidence="7">
    <location>
        <begin position="150"/>
        <end position="174"/>
    </location>
</feature>
<feature type="transmembrane region" description="Helical" evidence="7">
    <location>
        <begin position="94"/>
        <end position="113"/>
    </location>
</feature>
<gene>
    <name evidence="9" type="primary">ctaE_2</name>
    <name evidence="9" type="ORF">Pla8534_59610</name>
</gene>
<dbReference type="GO" id="GO:0004129">
    <property type="term" value="F:cytochrome-c oxidase activity"/>
    <property type="evidence" value="ECO:0007669"/>
    <property type="project" value="InterPro"/>
</dbReference>
<evidence type="ECO:0000256" key="2">
    <source>
        <dbReference type="ARBA" id="ARBA00010581"/>
    </source>
</evidence>